<sequence length="59" mass="6729">MATPPTPEFLRDYARQLVATHPPLEQWQRDRIAPLLRPARRQPRTPHVVDAAPHGGADR</sequence>
<dbReference type="RefSeq" id="WP_182837502.1">
    <property type="nucleotide sequence ID" value="NZ_BAAABQ010000059.1"/>
</dbReference>
<feature type="region of interest" description="Disordered" evidence="1">
    <location>
        <begin position="29"/>
        <end position="59"/>
    </location>
</feature>
<keyword evidence="3" id="KW-1185">Reference proteome</keyword>
<accession>A0ABR6BGV6</accession>
<comment type="caution">
    <text evidence="2">The sequence shown here is derived from an EMBL/GenBank/DDBJ whole genome shotgun (WGS) entry which is preliminary data.</text>
</comment>
<gene>
    <name evidence="2" type="ORF">BC739_003081</name>
</gene>
<evidence type="ECO:0000313" key="3">
    <source>
        <dbReference type="Proteomes" id="UP000517916"/>
    </source>
</evidence>
<organism evidence="2 3">
    <name type="scientific">Kutzneria viridogrisea</name>
    <dbReference type="NCBI Taxonomy" id="47990"/>
    <lineage>
        <taxon>Bacteria</taxon>
        <taxon>Bacillati</taxon>
        <taxon>Actinomycetota</taxon>
        <taxon>Actinomycetes</taxon>
        <taxon>Pseudonocardiales</taxon>
        <taxon>Pseudonocardiaceae</taxon>
        <taxon>Kutzneria</taxon>
    </lineage>
</organism>
<dbReference type="Proteomes" id="UP000517916">
    <property type="component" value="Unassembled WGS sequence"/>
</dbReference>
<protein>
    <submittedName>
        <fullName evidence="2">Uncharacterized protein</fullName>
    </submittedName>
</protein>
<proteinExistence type="predicted"/>
<name>A0ABR6BGV6_9PSEU</name>
<evidence type="ECO:0000256" key="1">
    <source>
        <dbReference type="SAM" id="MobiDB-lite"/>
    </source>
</evidence>
<evidence type="ECO:0000313" key="2">
    <source>
        <dbReference type="EMBL" id="MBA8925882.1"/>
    </source>
</evidence>
<reference evidence="2 3" key="1">
    <citation type="submission" date="2020-08" db="EMBL/GenBank/DDBJ databases">
        <title>Genomic Encyclopedia of Archaeal and Bacterial Type Strains, Phase II (KMG-II): from individual species to whole genera.</title>
        <authorList>
            <person name="Goeker M."/>
        </authorList>
    </citation>
    <scope>NUCLEOTIDE SEQUENCE [LARGE SCALE GENOMIC DNA]</scope>
    <source>
        <strain evidence="2 3">DSM 43850</strain>
    </source>
</reference>
<dbReference type="EMBL" id="JACJID010000002">
    <property type="protein sequence ID" value="MBA8925882.1"/>
    <property type="molecule type" value="Genomic_DNA"/>
</dbReference>